<reference evidence="2 3" key="1">
    <citation type="journal article" date="2017" name="Environ. Microbiol.">
        <title>Genomic and physiological analyses of 'Reinekea forsetii' reveal a versatile opportunistic lifestyle during spring algae blooms.</title>
        <authorList>
            <person name="Avci B."/>
            <person name="Hahnke R.L."/>
            <person name="Chafee M."/>
            <person name="Fischer T."/>
            <person name="Gruber-Vodicka H."/>
            <person name="Tegetmeyer H.E."/>
            <person name="Harder J."/>
            <person name="Fuchs B.M."/>
            <person name="Amann R.I."/>
            <person name="Teeling H."/>
        </authorList>
    </citation>
    <scope>NUCLEOTIDE SEQUENCE [LARGE SCALE GENOMIC DNA]</scope>
    <source>
        <strain evidence="2 3">Hel1_31_D35</strain>
    </source>
</reference>
<accession>A0A2K8KP58</accession>
<dbReference type="EMBL" id="CP011797">
    <property type="protein sequence ID" value="ATX75661.1"/>
    <property type="molecule type" value="Genomic_DNA"/>
</dbReference>
<keyword evidence="1" id="KW-1133">Transmembrane helix</keyword>
<dbReference type="InterPro" id="IPR014717">
    <property type="entry name" value="Transl_elong_EF1B/ribsomal_bS6"/>
</dbReference>
<dbReference type="Pfam" id="PF04350">
    <property type="entry name" value="PilO"/>
    <property type="match status" value="1"/>
</dbReference>
<dbReference type="KEGG" id="rfo:REIFOR_00491"/>
<organism evidence="2 3">
    <name type="scientific">Reinekea forsetii</name>
    <dbReference type="NCBI Taxonomy" id="1336806"/>
    <lineage>
        <taxon>Bacteria</taxon>
        <taxon>Pseudomonadati</taxon>
        <taxon>Pseudomonadota</taxon>
        <taxon>Gammaproteobacteria</taxon>
        <taxon>Oceanospirillales</taxon>
        <taxon>Saccharospirillaceae</taxon>
        <taxon>Reinekea</taxon>
    </lineage>
</organism>
<keyword evidence="1" id="KW-0472">Membrane</keyword>
<dbReference type="Gene3D" id="3.30.70.60">
    <property type="match status" value="1"/>
</dbReference>
<dbReference type="PANTHER" id="PTHR39555:SF1">
    <property type="entry name" value="TYPE IV PILUS INNER MEMBRANE COMPONENT PILO"/>
    <property type="match status" value="1"/>
</dbReference>
<dbReference type="Proteomes" id="UP000229757">
    <property type="component" value="Chromosome"/>
</dbReference>
<dbReference type="GO" id="GO:0043683">
    <property type="term" value="P:type IV pilus assembly"/>
    <property type="evidence" value="ECO:0007669"/>
    <property type="project" value="InterPro"/>
</dbReference>
<protein>
    <submittedName>
        <fullName evidence="2">Type IV pilus biogenesis protein PilO</fullName>
    </submittedName>
</protein>
<evidence type="ECO:0000256" key="1">
    <source>
        <dbReference type="SAM" id="Phobius"/>
    </source>
</evidence>
<name>A0A2K8KP58_9GAMM</name>
<sequence>MKMKEFLDGFKQENFDYQNPDFNNMGSWPLAIKLATLVLISVLIVFGFYWFAVKDSKVRFQGALAKEPTLKQQYQSKSFQVANLDAFKLQLVEMEETFGTLLSQLPDDSEMPGLLDDISTTGTQSGLEIDKITPSADITQEFYIETPIAITVRGSFHEMGNFVSSMSAIPRIVTLHNFSIKGAANRSDAEGEAPLMMTIEAKTYRYKGDER</sequence>
<keyword evidence="1" id="KW-0812">Transmembrane</keyword>
<dbReference type="RefSeq" id="WP_227003741.1">
    <property type="nucleotide sequence ID" value="NZ_CP011797.1"/>
</dbReference>
<evidence type="ECO:0000313" key="2">
    <source>
        <dbReference type="EMBL" id="ATX75661.1"/>
    </source>
</evidence>
<dbReference type="InterPro" id="IPR007445">
    <property type="entry name" value="PilO"/>
</dbReference>
<dbReference type="PIRSF" id="PIRSF016482">
    <property type="entry name" value="PilO"/>
    <property type="match status" value="1"/>
</dbReference>
<dbReference type="GO" id="GO:0043107">
    <property type="term" value="P:type IV pilus-dependent motility"/>
    <property type="evidence" value="ECO:0007669"/>
    <property type="project" value="InterPro"/>
</dbReference>
<dbReference type="Gene3D" id="1.10.287.540">
    <property type="entry name" value="Helix hairpin bin"/>
    <property type="match status" value="1"/>
</dbReference>
<gene>
    <name evidence="2" type="primary">pilO</name>
    <name evidence="2" type="ORF">REIFOR_00491</name>
</gene>
<proteinExistence type="predicted"/>
<evidence type="ECO:0000313" key="3">
    <source>
        <dbReference type="Proteomes" id="UP000229757"/>
    </source>
</evidence>
<dbReference type="AlphaFoldDB" id="A0A2K8KP58"/>
<dbReference type="PANTHER" id="PTHR39555">
    <property type="entry name" value="FIMBRIAL ASSEMBLY PROTEIN PILO-LIKE PROTEIN-RELATED"/>
    <property type="match status" value="1"/>
</dbReference>
<keyword evidence="3" id="KW-1185">Reference proteome</keyword>
<feature type="transmembrane region" description="Helical" evidence="1">
    <location>
        <begin position="30"/>
        <end position="52"/>
    </location>
</feature>